<feature type="compositionally biased region" description="Polar residues" evidence="1">
    <location>
        <begin position="178"/>
        <end position="194"/>
    </location>
</feature>
<dbReference type="AlphaFoldDB" id="A0A9W4USI3"/>
<feature type="compositionally biased region" description="Acidic residues" evidence="1">
    <location>
        <begin position="197"/>
        <end position="213"/>
    </location>
</feature>
<feature type="compositionally biased region" description="Acidic residues" evidence="1">
    <location>
        <begin position="255"/>
        <end position="269"/>
    </location>
</feature>
<proteinExistence type="predicted"/>
<sequence length="421" mass="45326">MSDYGDDSDYEYGAGDWFYVEEEYMPADDLAEHAVQSPPPTAYDEEMMEEWDRFDYFNDIEYASDGYDSATFETKNCPGDTKIGQKRKRRPATSPRPRKRHQPVQAPAIGQGDADMLTNAPVVWRSQADRDIAPKPWNGDTGSYALLKDWREKLADAPSLTPKSSQLATPASVAAHTPNINSSRLTESLLTATTVEPEGDDAGVEGDEGDEGGALDPAAILAVLQQRLAAEGGPLSGMNPEQVLQFAMRMANGEGADDDIAGEMADEMLENMLGAGDEDEEEDADAEANLRTWVSQQRNPSNTTPATNGDASTVNANHSPAEPSSLPPPPTRPPRKDANEDETMHGASAEADGANTQEEPSTAPSPPPVKGTRKRKAAPTDAGPATNTKRRATRSYQSSTAASQAKTVPATRTTRSTRSKR</sequence>
<evidence type="ECO:0000256" key="1">
    <source>
        <dbReference type="SAM" id="MobiDB-lite"/>
    </source>
</evidence>
<name>A0A9W4USI3_9PLEO</name>
<keyword evidence="3" id="KW-1185">Reference proteome</keyword>
<reference evidence="2" key="1">
    <citation type="submission" date="2023-01" db="EMBL/GenBank/DDBJ databases">
        <authorList>
            <person name="Van Ghelder C."/>
            <person name="Rancurel C."/>
        </authorList>
    </citation>
    <scope>NUCLEOTIDE SEQUENCE</scope>
    <source>
        <strain evidence="2">CNCM I-4278</strain>
    </source>
</reference>
<feature type="region of interest" description="Disordered" evidence="1">
    <location>
        <begin position="254"/>
        <end position="421"/>
    </location>
</feature>
<feature type="compositionally biased region" description="Basic residues" evidence="1">
    <location>
        <begin position="84"/>
        <end position="102"/>
    </location>
</feature>
<dbReference type="Proteomes" id="UP001152607">
    <property type="component" value="Unassembled WGS sequence"/>
</dbReference>
<feature type="compositionally biased region" description="Polar residues" evidence="1">
    <location>
        <begin position="394"/>
        <end position="406"/>
    </location>
</feature>
<feature type="compositionally biased region" description="Basic and acidic residues" evidence="1">
    <location>
        <begin position="334"/>
        <end position="344"/>
    </location>
</feature>
<dbReference type="EMBL" id="CAOQHR010000011">
    <property type="protein sequence ID" value="CAI6341275.1"/>
    <property type="molecule type" value="Genomic_DNA"/>
</dbReference>
<comment type="caution">
    <text evidence="2">The sequence shown here is derived from an EMBL/GenBank/DDBJ whole genome shotgun (WGS) entry which is preliminary data.</text>
</comment>
<feature type="compositionally biased region" description="Polar residues" evidence="1">
    <location>
        <begin position="292"/>
        <end position="318"/>
    </location>
</feature>
<accession>A0A9W4USI3</accession>
<feature type="compositionally biased region" description="Acidic residues" evidence="1">
    <location>
        <begin position="276"/>
        <end position="286"/>
    </location>
</feature>
<feature type="region of interest" description="Disordered" evidence="1">
    <location>
        <begin position="157"/>
        <end position="217"/>
    </location>
</feature>
<evidence type="ECO:0000313" key="2">
    <source>
        <dbReference type="EMBL" id="CAI6341275.1"/>
    </source>
</evidence>
<gene>
    <name evidence="2" type="ORF">PDIGIT_LOCUS14471</name>
</gene>
<organism evidence="2 3">
    <name type="scientific">Periconia digitata</name>
    <dbReference type="NCBI Taxonomy" id="1303443"/>
    <lineage>
        <taxon>Eukaryota</taxon>
        <taxon>Fungi</taxon>
        <taxon>Dikarya</taxon>
        <taxon>Ascomycota</taxon>
        <taxon>Pezizomycotina</taxon>
        <taxon>Dothideomycetes</taxon>
        <taxon>Pleosporomycetidae</taxon>
        <taxon>Pleosporales</taxon>
        <taxon>Massarineae</taxon>
        <taxon>Periconiaceae</taxon>
        <taxon>Periconia</taxon>
    </lineage>
</organism>
<evidence type="ECO:0000313" key="3">
    <source>
        <dbReference type="Proteomes" id="UP001152607"/>
    </source>
</evidence>
<feature type="region of interest" description="Disordered" evidence="1">
    <location>
        <begin position="70"/>
        <end position="122"/>
    </location>
</feature>
<protein>
    <submittedName>
        <fullName evidence="2">Uncharacterized protein</fullName>
    </submittedName>
</protein>
<dbReference type="OrthoDB" id="3933088at2759"/>